<organism evidence="2 3">
    <name type="scientific">Microcoleus asticus IPMA8</name>
    <dbReference type="NCBI Taxonomy" id="2563858"/>
    <lineage>
        <taxon>Bacteria</taxon>
        <taxon>Bacillati</taxon>
        <taxon>Cyanobacteriota</taxon>
        <taxon>Cyanophyceae</taxon>
        <taxon>Oscillatoriophycideae</taxon>
        <taxon>Oscillatoriales</taxon>
        <taxon>Microcoleaceae</taxon>
        <taxon>Microcoleus</taxon>
        <taxon>Microcoleus asticus</taxon>
    </lineage>
</organism>
<dbReference type="Gene3D" id="3.40.50.150">
    <property type="entry name" value="Vaccinia Virus protein VP39"/>
    <property type="match status" value="1"/>
</dbReference>
<evidence type="ECO:0000313" key="2">
    <source>
        <dbReference type="EMBL" id="NQE33116.1"/>
    </source>
</evidence>
<accession>A0ABX2CRS5</accession>
<comment type="caution">
    <text evidence="2">The sequence shown here is derived from an EMBL/GenBank/DDBJ whole genome shotgun (WGS) entry which is preliminary data.</text>
</comment>
<proteinExistence type="predicted"/>
<evidence type="ECO:0000313" key="3">
    <source>
        <dbReference type="Proteomes" id="UP000702425"/>
    </source>
</evidence>
<dbReference type="SUPFAM" id="SSF53335">
    <property type="entry name" value="S-adenosyl-L-methionine-dependent methyltransferases"/>
    <property type="match status" value="1"/>
</dbReference>
<feature type="region of interest" description="Disordered" evidence="1">
    <location>
        <begin position="384"/>
        <end position="403"/>
    </location>
</feature>
<dbReference type="InterPro" id="IPR029063">
    <property type="entry name" value="SAM-dependent_MTases_sf"/>
</dbReference>
<name>A0ABX2CRS5_9CYAN</name>
<dbReference type="RefSeq" id="WP_172185793.1">
    <property type="nucleotide sequence ID" value="NZ_CAWPPK010000002.1"/>
</dbReference>
<evidence type="ECO:0000256" key="1">
    <source>
        <dbReference type="SAM" id="MobiDB-lite"/>
    </source>
</evidence>
<gene>
    <name evidence="2" type="primary">smc_2</name>
    <name evidence="2" type="ORF">E5S67_00833</name>
</gene>
<reference evidence="2 3" key="1">
    <citation type="journal article" date="2020" name="Sci. Rep.">
        <title>A novel cyanobacterial geosmin producer, revising GeoA distribution and dispersion patterns in Bacteria.</title>
        <authorList>
            <person name="Churro C."/>
            <person name="Semedo-Aguiar A.P."/>
            <person name="Silva A.D."/>
            <person name="Pereira-Leal J.B."/>
            <person name="Leite R.B."/>
        </authorList>
    </citation>
    <scope>NUCLEOTIDE SEQUENCE [LARGE SCALE GENOMIC DNA]</scope>
    <source>
        <strain evidence="2 3">IPMA8</strain>
    </source>
</reference>
<keyword evidence="3" id="KW-1185">Reference proteome</keyword>
<dbReference type="EMBL" id="SRRZ01000010">
    <property type="protein sequence ID" value="NQE33116.1"/>
    <property type="molecule type" value="Genomic_DNA"/>
</dbReference>
<protein>
    <submittedName>
        <fullName evidence="2">Chromosome partition protein Smc</fullName>
    </submittedName>
</protein>
<sequence>MQEWKRKFFFNKKEFYYNRIKFNNPTERAVEIPIAFNFLAALNKPASILEVGNVLSHYENHLSETLGITSRRIVDKFEVEVGVDNEDLMDLPSDKKYDAIVSLSTVEHIGQKGDPSGGYGEQEENRDREGPLKAIAKIYDLLAPDGKALITVPFGKLIDGEWYIQFSKEYLYLLAKKYGIPKEAVSVNCLKLIDRETTDRSFNVLWEELDALELSYVEYGSPFSQANAIAVIELSKLSSDFHLELNVEPSPLLYNMPYETRAEFEQNKALLQQTQSELAEFQLQLQLTQSELEQSQAIHQETQSELEQSQLQLHQTQSELEQSQLQLHQTQSELEQSQLQLQHTQSELEQSQAIQHQTQSELEQFQLQLHQTQSELEQSQAIQQQTQSELEQSELQLHQTQSELEQSQLQLHQTQSELEQSQLQLHQTQSELEQSQAIQQQTQSELEQSQLQLQQTQSELEQSQLQLHQAQSELERLKFSPARVRETEVKSQMQYKDLLWEGWYAYCKGDMEGMASFLKKSLKCTPFSTTETVLNWLENFARFSSEKGEILDTNTLVNSAEWKELMRRSINGKTALTIH</sequence>
<dbReference type="Proteomes" id="UP000702425">
    <property type="component" value="Unassembled WGS sequence"/>
</dbReference>